<dbReference type="InterPro" id="IPR036185">
    <property type="entry name" value="DNA_heli_DnaB-like_N_sf"/>
</dbReference>
<dbReference type="GO" id="GO:0006269">
    <property type="term" value="P:DNA replication, synthesis of primer"/>
    <property type="evidence" value="ECO:0007669"/>
    <property type="project" value="UniProtKB-KW"/>
</dbReference>
<evidence type="ECO:0000259" key="13">
    <source>
        <dbReference type="PROSITE" id="PS51199"/>
    </source>
</evidence>
<sequence length="465" mass="50920">MSNSDEYRNDSRSASRSAQRVPPHNIDAEASLLGAMLLSRDAVGVALERGVHPDEFYKPSHRHIYDAIRSLNTGGEPVDPITVGDELRRAGLLETVGGLDALMLLQNATPAITSADRYAKIVRETARLRRLISAASDIAEIAYSEPDDVDKAIDDAESKIFDVSESQVGDNSERVDLLIKNAMDKLEERFNNKEVMSGAPTGFTDLDRILLGLQPGTLNIVGARPAMGKSAFALGIAVHVAQVVQQPVLFFSLEMGKAELAQRILASEARVDGTVLRTGRPSPNDWTKMGHAVGRLDIPLIIDDSAGTTVGQIRAKARRIFSREGSIALIVIDYLQLMGGDGRPENRQLEVSEISRKLKLLAREFNVPVLALSQLSRQLETRTDKHPTLSDLRESGALEQDADVVMFLYRGEIYEQDPNLKGFAEVNVAKHRAGPLGLARLAWQAVYTRFENLATDHSTDIPLGD</sequence>
<keyword evidence="8" id="KW-0238">DNA-binding</keyword>
<dbReference type="EMBL" id="CAEZWH010000122">
    <property type="protein sequence ID" value="CAB4655085.1"/>
    <property type="molecule type" value="Genomic_DNA"/>
</dbReference>
<keyword evidence="5" id="KW-0378">Hydrolase</keyword>
<dbReference type="Gene3D" id="1.10.860.10">
    <property type="entry name" value="DNAb Helicase, Chain A"/>
    <property type="match status" value="1"/>
</dbReference>
<dbReference type="InterPro" id="IPR007693">
    <property type="entry name" value="DNA_helicase_DnaB-like_N"/>
</dbReference>
<dbReference type="CDD" id="cd00984">
    <property type="entry name" value="DnaB_C"/>
    <property type="match status" value="1"/>
</dbReference>
<evidence type="ECO:0000256" key="7">
    <source>
        <dbReference type="ARBA" id="ARBA00022840"/>
    </source>
</evidence>
<protein>
    <recommendedName>
        <fullName evidence="10">DNA 5'-3' helicase</fullName>
        <ecNumber evidence="10">5.6.2.3</ecNumber>
    </recommendedName>
</protein>
<evidence type="ECO:0000256" key="12">
    <source>
        <dbReference type="SAM" id="MobiDB-lite"/>
    </source>
</evidence>
<dbReference type="InterPro" id="IPR007692">
    <property type="entry name" value="DNA_helicase_DnaB"/>
</dbReference>
<keyword evidence="6" id="KW-0347">Helicase</keyword>
<organism evidence="14">
    <name type="scientific">freshwater metagenome</name>
    <dbReference type="NCBI Taxonomy" id="449393"/>
    <lineage>
        <taxon>unclassified sequences</taxon>
        <taxon>metagenomes</taxon>
        <taxon>ecological metagenomes</taxon>
    </lineage>
</organism>
<dbReference type="GO" id="GO:1990077">
    <property type="term" value="C:primosome complex"/>
    <property type="evidence" value="ECO:0007669"/>
    <property type="project" value="UniProtKB-KW"/>
</dbReference>
<dbReference type="AlphaFoldDB" id="A0A6J6L452"/>
<dbReference type="GO" id="GO:0005829">
    <property type="term" value="C:cytosol"/>
    <property type="evidence" value="ECO:0007669"/>
    <property type="project" value="TreeGrafter"/>
</dbReference>
<dbReference type="GO" id="GO:0005524">
    <property type="term" value="F:ATP binding"/>
    <property type="evidence" value="ECO:0007669"/>
    <property type="project" value="UniProtKB-KW"/>
</dbReference>
<dbReference type="GO" id="GO:0003677">
    <property type="term" value="F:DNA binding"/>
    <property type="evidence" value="ECO:0007669"/>
    <property type="project" value="UniProtKB-KW"/>
</dbReference>
<dbReference type="Gene3D" id="3.40.50.300">
    <property type="entry name" value="P-loop containing nucleotide triphosphate hydrolases"/>
    <property type="match status" value="1"/>
</dbReference>
<dbReference type="InterPro" id="IPR016136">
    <property type="entry name" value="DNA_helicase_N/primase_C"/>
</dbReference>
<dbReference type="InterPro" id="IPR027417">
    <property type="entry name" value="P-loop_NTPase"/>
</dbReference>
<keyword evidence="2" id="KW-0639">Primosome</keyword>
<evidence type="ECO:0000256" key="9">
    <source>
        <dbReference type="ARBA" id="ARBA00023235"/>
    </source>
</evidence>
<evidence type="ECO:0000256" key="8">
    <source>
        <dbReference type="ARBA" id="ARBA00023125"/>
    </source>
</evidence>
<evidence type="ECO:0000256" key="10">
    <source>
        <dbReference type="ARBA" id="ARBA00044969"/>
    </source>
</evidence>
<accession>A0A6J6L452</accession>
<feature type="region of interest" description="Disordered" evidence="12">
    <location>
        <begin position="1"/>
        <end position="23"/>
    </location>
</feature>
<name>A0A6J6L452_9ZZZZ</name>
<keyword evidence="3" id="KW-0235">DNA replication</keyword>
<evidence type="ECO:0000256" key="4">
    <source>
        <dbReference type="ARBA" id="ARBA00022741"/>
    </source>
</evidence>
<evidence type="ECO:0000256" key="2">
    <source>
        <dbReference type="ARBA" id="ARBA00022515"/>
    </source>
</evidence>
<evidence type="ECO:0000256" key="1">
    <source>
        <dbReference type="ARBA" id="ARBA00008428"/>
    </source>
</evidence>
<dbReference type="NCBIfam" id="TIGR00665">
    <property type="entry name" value="DnaB"/>
    <property type="match status" value="1"/>
</dbReference>
<keyword evidence="4" id="KW-0547">Nucleotide-binding</keyword>
<feature type="compositionally biased region" description="Basic and acidic residues" evidence="12">
    <location>
        <begin position="1"/>
        <end position="13"/>
    </location>
</feature>
<evidence type="ECO:0000256" key="6">
    <source>
        <dbReference type="ARBA" id="ARBA00022806"/>
    </source>
</evidence>
<dbReference type="Pfam" id="PF03796">
    <property type="entry name" value="DnaB_C"/>
    <property type="match status" value="1"/>
</dbReference>
<comment type="catalytic activity">
    <reaction evidence="11">
        <text>ATP + H2O = ADP + phosphate + H(+)</text>
        <dbReference type="Rhea" id="RHEA:13065"/>
        <dbReference type="ChEBI" id="CHEBI:15377"/>
        <dbReference type="ChEBI" id="CHEBI:15378"/>
        <dbReference type="ChEBI" id="CHEBI:30616"/>
        <dbReference type="ChEBI" id="CHEBI:43474"/>
        <dbReference type="ChEBI" id="CHEBI:456216"/>
        <dbReference type="EC" id="5.6.2.3"/>
    </reaction>
</comment>
<keyword evidence="9" id="KW-0413">Isomerase</keyword>
<comment type="similarity">
    <text evidence="1">Belongs to the helicase family. DnaB subfamily.</text>
</comment>
<dbReference type="PANTHER" id="PTHR30153:SF2">
    <property type="entry name" value="REPLICATIVE DNA HELICASE"/>
    <property type="match status" value="1"/>
</dbReference>
<dbReference type="Pfam" id="PF00772">
    <property type="entry name" value="DnaB"/>
    <property type="match status" value="1"/>
</dbReference>
<evidence type="ECO:0000256" key="11">
    <source>
        <dbReference type="ARBA" id="ARBA00048954"/>
    </source>
</evidence>
<dbReference type="EC" id="5.6.2.3" evidence="10"/>
<dbReference type="SUPFAM" id="SSF48024">
    <property type="entry name" value="N-terminal domain of DnaB helicase"/>
    <property type="match status" value="1"/>
</dbReference>
<dbReference type="GO" id="GO:0043139">
    <property type="term" value="F:5'-3' DNA helicase activity"/>
    <property type="evidence" value="ECO:0007669"/>
    <property type="project" value="UniProtKB-EC"/>
</dbReference>
<evidence type="ECO:0000256" key="3">
    <source>
        <dbReference type="ARBA" id="ARBA00022705"/>
    </source>
</evidence>
<evidence type="ECO:0000313" key="14">
    <source>
        <dbReference type="EMBL" id="CAB4655085.1"/>
    </source>
</evidence>
<dbReference type="PANTHER" id="PTHR30153">
    <property type="entry name" value="REPLICATIVE DNA HELICASE DNAB"/>
    <property type="match status" value="1"/>
</dbReference>
<keyword evidence="7" id="KW-0067">ATP-binding</keyword>
<feature type="domain" description="SF4 helicase" evidence="13">
    <location>
        <begin position="192"/>
        <end position="457"/>
    </location>
</feature>
<dbReference type="PROSITE" id="PS51199">
    <property type="entry name" value="SF4_HELICASE"/>
    <property type="match status" value="1"/>
</dbReference>
<dbReference type="FunFam" id="1.10.860.10:FF:000001">
    <property type="entry name" value="Replicative DNA helicase"/>
    <property type="match status" value="1"/>
</dbReference>
<reference evidence="14" key="1">
    <citation type="submission" date="2020-05" db="EMBL/GenBank/DDBJ databases">
        <authorList>
            <person name="Chiriac C."/>
            <person name="Salcher M."/>
            <person name="Ghai R."/>
            <person name="Kavagutti S V."/>
        </authorList>
    </citation>
    <scope>NUCLEOTIDE SEQUENCE</scope>
</reference>
<dbReference type="SUPFAM" id="SSF52540">
    <property type="entry name" value="P-loop containing nucleoside triphosphate hydrolases"/>
    <property type="match status" value="1"/>
</dbReference>
<gene>
    <name evidence="14" type="ORF">UFOPK2195_00696</name>
</gene>
<proteinExistence type="inferred from homology"/>
<dbReference type="GO" id="GO:0016787">
    <property type="term" value="F:hydrolase activity"/>
    <property type="evidence" value="ECO:0007669"/>
    <property type="project" value="UniProtKB-KW"/>
</dbReference>
<dbReference type="InterPro" id="IPR007694">
    <property type="entry name" value="DNA_helicase_DnaB-like_C"/>
</dbReference>
<evidence type="ECO:0000256" key="5">
    <source>
        <dbReference type="ARBA" id="ARBA00022801"/>
    </source>
</evidence>